<dbReference type="InterPro" id="IPR050066">
    <property type="entry name" value="UvrABC_protein_C"/>
</dbReference>
<dbReference type="Gene3D" id="4.10.860.10">
    <property type="entry name" value="UVR domain"/>
    <property type="match status" value="1"/>
</dbReference>
<evidence type="ECO:0000256" key="4">
    <source>
        <dbReference type="ARBA" id="ARBA00022881"/>
    </source>
</evidence>
<dbReference type="InterPro" id="IPR038476">
    <property type="entry name" value="UvrC_RNase_H_dom_sf"/>
</dbReference>
<dbReference type="Pfam" id="PF22920">
    <property type="entry name" value="UvrC_RNaseH"/>
    <property type="match status" value="1"/>
</dbReference>
<evidence type="ECO:0000313" key="12">
    <source>
        <dbReference type="Proteomes" id="UP000279470"/>
    </source>
</evidence>
<dbReference type="Gene3D" id="3.30.420.340">
    <property type="entry name" value="UvrC, RNAse H endonuclease domain"/>
    <property type="match status" value="1"/>
</dbReference>
<dbReference type="Pfam" id="PF08459">
    <property type="entry name" value="UvrC_RNaseH_dom"/>
    <property type="match status" value="1"/>
</dbReference>
<dbReference type="InterPro" id="IPR036876">
    <property type="entry name" value="UVR_dom_sf"/>
</dbReference>
<dbReference type="RefSeq" id="WP_126045161.1">
    <property type="nucleotide sequence ID" value="NZ_RXFM01000095.1"/>
</dbReference>
<dbReference type="OrthoDB" id="9804933at2"/>
<evidence type="ECO:0000313" key="11">
    <source>
        <dbReference type="EMBL" id="RST62861.1"/>
    </source>
</evidence>
<dbReference type="GO" id="GO:0005737">
    <property type="term" value="C:cytoplasm"/>
    <property type="evidence" value="ECO:0007669"/>
    <property type="project" value="UniProtKB-SubCell"/>
</dbReference>
<accession>A0A3R9ZJA5</accession>
<dbReference type="AlphaFoldDB" id="A0A3R9ZJA5"/>
<protein>
    <recommendedName>
        <fullName evidence="7">UvrABC system protein C</fullName>
        <shortName evidence="7">Protein UvrC</shortName>
    </recommendedName>
    <alternativeName>
        <fullName evidence="7">Excinuclease ABC subunit C</fullName>
    </alternativeName>
</protein>
<dbReference type="SMART" id="SM00465">
    <property type="entry name" value="GIYc"/>
    <property type="match status" value="1"/>
</dbReference>
<gene>
    <name evidence="7 11" type="primary">uvrC</name>
    <name evidence="11" type="ORF">EIC27_05910</name>
</gene>
<dbReference type="Gene3D" id="3.40.1440.10">
    <property type="entry name" value="GIY-YIG endonuclease"/>
    <property type="match status" value="1"/>
</dbReference>
<dbReference type="InterPro" id="IPR003583">
    <property type="entry name" value="Hlx-hairpin-Hlx_DNA-bd_motif"/>
</dbReference>
<dbReference type="GO" id="GO:0009432">
    <property type="term" value="P:SOS response"/>
    <property type="evidence" value="ECO:0007669"/>
    <property type="project" value="UniProtKB-UniRule"/>
</dbReference>
<keyword evidence="5 7" id="KW-0234">DNA repair</keyword>
<dbReference type="Pfam" id="PF02151">
    <property type="entry name" value="UVR"/>
    <property type="match status" value="1"/>
</dbReference>
<comment type="function">
    <text evidence="7">The UvrABC repair system catalyzes the recognition and processing of DNA lesions. UvrC both incises the 5' and 3' sides of the lesion. The N-terminal half is responsible for the 3' incision and the C-terminal half is responsible for the 5' incision.</text>
</comment>
<dbReference type="GO" id="GO:0003677">
    <property type="term" value="F:DNA binding"/>
    <property type="evidence" value="ECO:0007669"/>
    <property type="project" value="UniProtKB-UniRule"/>
</dbReference>
<dbReference type="InterPro" id="IPR001162">
    <property type="entry name" value="UvrC_RNase_H_dom"/>
</dbReference>
<dbReference type="InterPro" id="IPR010994">
    <property type="entry name" value="RuvA_2-like"/>
</dbReference>
<dbReference type="SUPFAM" id="SSF47781">
    <property type="entry name" value="RuvA domain 2-like"/>
    <property type="match status" value="1"/>
</dbReference>
<evidence type="ECO:0000256" key="5">
    <source>
        <dbReference type="ARBA" id="ARBA00023204"/>
    </source>
</evidence>
<evidence type="ECO:0000256" key="1">
    <source>
        <dbReference type="ARBA" id="ARBA00022490"/>
    </source>
</evidence>
<dbReference type="PROSITE" id="PS50165">
    <property type="entry name" value="UVRC"/>
    <property type="match status" value="1"/>
</dbReference>
<dbReference type="Proteomes" id="UP000279470">
    <property type="component" value="Unassembled WGS sequence"/>
</dbReference>
<evidence type="ECO:0000256" key="7">
    <source>
        <dbReference type="HAMAP-Rule" id="MF_00203"/>
    </source>
</evidence>
<keyword evidence="12" id="KW-1185">Reference proteome</keyword>
<dbReference type="CDD" id="cd10434">
    <property type="entry name" value="GIY-YIG_UvrC_Cho"/>
    <property type="match status" value="1"/>
</dbReference>
<sequence>MNQNIKKGIDVIKACVNNLASKPGIYKMICKSGEIIYIGKAKNLKKRVSQYANINNLPYRLKRMISLIYKIDILFTKSEIEALILEADLIKSIKPKYNIALKDDKSFTYIILDKNHNFPKIKKFRGKKNEASIFYGPFLSVEKIDKVIVELQKLFLVRNCTDYYFTTRKRPCLMYQIKRCSAPCVGKITKEDYQIQVNSLKKFLSGKSQDLISELIKEMDCMSNNMQYEGAAVIRDKIKLLNYIKSKSIFQGFSSRNIDIFIYKEDIAIQKYCIKTYVIRDGHSFGDKCEFFDKNPLETIEEVIYKYIIAFYQNNYMPNEIWCNNKIKYEVIKQAINKQQSYQTKVLYPKNNDDEKIFNFVIDNTQEEFKKYRYNYLAKIDIFKDLMNKFDLSYIPEKIEVYDNSHNHGANPIGCVVVVGQDGFIKNEYRKYKIKLEKCMDDYQMLREVIRRRFKNINYTNLPDLVLIDGGKGQLTSVMDEFKKLDIHNINVVAMSKGINRNSGREFFHQKSKSSFQIDKNNKTLLFLQNIRDEAHRYAITTHRNLMRKNLKKSELDSIKGIGLKRRKSLFLHFNSINDLKLASEDEIAKIKGINKELAKNIFQYIHNLE</sequence>
<dbReference type="PROSITE" id="PS50164">
    <property type="entry name" value="GIY_YIG"/>
    <property type="match status" value="1"/>
</dbReference>
<dbReference type="InterPro" id="IPR047296">
    <property type="entry name" value="GIY-YIG_UvrC_Cho"/>
</dbReference>
<dbReference type="GO" id="GO:0009381">
    <property type="term" value="F:excinuclease ABC activity"/>
    <property type="evidence" value="ECO:0007669"/>
    <property type="project" value="UniProtKB-UniRule"/>
</dbReference>
<dbReference type="NCBIfam" id="TIGR00194">
    <property type="entry name" value="uvrC"/>
    <property type="match status" value="1"/>
</dbReference>
<dbReference type="SUPFAM" id="SSF46600">
    <property type="entry name" value="C-terminal UvrC-binding domain of UvrB"/>
    <property type="match status" value="1"/>
</dbReference>
<dbReference type="Gene3D" id="1.10.150.20">
    <property type="entry name" value="5' to 3' exonuclease, C-terminal subdomain"/>
    <property type="match status" value="1"/>
</dbReference>
<dbReference type="GO" id="GO:0006289">
    <property type="term" value="P:nucleotide-excision repair"/>
    <property type="evidence" value="ECO:0007669"/>
    <property type="project" value="UniProtKB-UniRule"/>
</dbReference>
<feature type="domain" description="GIY-YIG" evidence="9">
    <location>
        <begin position="21"/>
        <end position="99"/>
    </location>
</feature>
<dbReference type="SMART" id="SM00278">
    <property type="entry name" value="HhH1"/>
    <property type="match status" value="2"/>
</dbReference>
<dbReference type="Pfam" id="PF01541">
    <property type="entry name" value="GIY-YIG"/>
    <property type="match status" value="1"/>
</dbReference>
<keyword evidence="1 7" id="KW-0963">Cytoplasm</keyword>
<feature type="domain" description="UVR" evidence="8">
    <location>
        <begin position="209"/>
        <end position="244"/>
    </location>
</feature>
<evidence type="ECO:0000256" key="6">
    <source>
        <dbReference type="ARBA" id="ARBA00023236"/>
    </source>
</evidence>
<comment type="subunit">
    <text evidence="7">Interacts with UvrB in an incision complex.</text>
</comment>
<dbReference type="PROSITE" id="PS50151">
    <property type="entry name" value="UVR"/>
    <property type="match status" value="1"/>
</dbReference>
<dbReference type="SUPFAM" id="SSF82771">
    <property type="entry name" value="GIY-YIG endonuclease"/>
    <property type="match status" value="1"/>
</dbReference>
<dbReference type="PANTHER" id="PTHR30562">
    <property type="entry name" value="UVRC/OXIDOREDUCTASE"/>
    <property type="match status" value="1"/>
</dbReference>
<evidence type="ECO:0000259" key="10">
    <source>
        <dbReference type="PROSITE" id="PS50165"/>
    </source>
</evidence>
<dbReference type="InterPro" id="IPR035901">
    <property type="entry name" value="GIY-YIG_endonuc_sf"/>
</dbReference>
<dbReference type="FunFam" id="3.40.1440.10:FF:000001">
    <property type="entry name" value="UvrABC system protein C"/>
    <property type="match status" value="1"/>
</dbReference>
<evidence type="ECO:0000259" key="8">
    <source>
        <dbReference type="PROSITE" id="PS50151"/>
    </source>
</evidence>
<keyword evidence="4 7" id="KW-0267">Excision nuclease</keyword>
<dbReference type="PANTHER" id="PTHR30562:SF1">
    <property type="entry name" value="UVRABC SYSTEM PROTEIN C"/>
    <property type="match status" value="1"/>
</dbReference>
<comment type="similarity">
    <text evidence="7">Belongs to the UvrC family.</text>
</comment>
<dbReference type="GO" id="GO:0009380">
    <property type="term" value="C:excinuclease repair complex"/>
    <property type="evidence" value="ECO:0007669"/>
    <property type="project" value="InterPro"/>
</dbReference>
<reference evidence="12" key="1">
    <citation type="submission" date="2018-11" db="EMBL/GenBank/DDBJ databases">
        <title>Phylogenetic, genomic, and biogeographic characterization of a novel and ubiquitous marine invertebrate-associated Rickettsiales parasite, Candidatus Marinoinvertebrata rohwerii, gen. nov., sp. nov.</title>
        <authorList>
            <person name="Klinges J.G."/>
            <person name="Rosales S.M."/>
            <person name="Mcminds R."/>
            <person name="Shaver E.C."/>
            <person name="Shantz A."/>
            <person name="Peters E.C."/>
            <person name="Burkepile D.E."/>
            <person name="Silliman B.R."/>
            <person name="Vega Thurber R.L."/>
        </authorList>
    </citation>
    <scope>NUCLEOTIDE SEQUENCE [LARGE SCALE GENOMIC DNA]</scope>
    <source>
        <strain evidence="12">a_cerv_44</strain>
    </source>
</reference>
<dbReference type="Pfam" id="PF14520">
    <property type="entry name" value="HHH_5"/>
    <property type="match status" value="1"/>
</dbReference>
<comment type="caution">
    <text evidence="11">The sequence shown here is derived from an EMBL/GenBank/DDBJ whole genome shotgun (WGS) entry which is preliminary data.</text>
</comment>
<organism evidence="11 12">
    <name type="scientific">Candidatus Aquarickettsia rohweri</name>
    <dbReference type="NCBI Taxonomy" id="2602574"/>
    <lineage>
        <taxon>Bacteria</taxon>
        <taxon>Pseudomonadati</taxon>
        <taxon>Pseudomonadota</taxon>
        <taxon>Alphaproteobacteria</taxon>
        <taxon>Rickettsiales</taxon>
        <taxon>Candidatus Midichloriaceae</taxon>
        <taxon>Candidatus Aquarickettsia</taxon>
    </lineage>
</organism>
<evidence type="ECO:0000256" key="3">
    <source>
        <dbReference type="ARBA" id="ARBA00022769"/>
    </source>
</evidence>
<proteinExistence type="inferred from homology"/>
<keyword evidence="3 7" id="KW-0228">DNA excision</keyword>
<dbReference type="InterPro" id="IPR001943">
    <property type="entry name" value="UVR_dom"/>
</dbReference>
<comment type="subcellular location">
    <subcellularLocation>
        <location evidence="7">Cytoplasm</location>
    </subcellularLocation>
</comment>
<keyword evidence="2 7" id="KW-0227">DNA damage</keyword>
<dbReference type="HAMAP" id="MF_00203">
    <property type="entry name" value="UvrC"/>
    <property type="match status" value="1"/>
</dbReference>
<dbReference type="InterPro" id="IPR000305">
    <property type="entry name" value="GIY-YIG_endonuc"/>
</dbReference>
<keyword evidence="6 7" id="KW-0742">SOS response</keyword>
<evidence type="ECO:0000256" key="2">
    <source>
        <dbReference type="ARBA" id="ARBA00022763"/>
    </source>
</evidence>
<name>A0A3R9ZJA5_9RICK</name>
<feature type="domain" description="UvrC family homology region profile" evidence="10">
    <location>
        <begin position="273"/>
        <end position="482"/>
    </location>
</feature>
<dbReference type="InterPro" id="IPR004791">
    <property type="entry name" value="UvrC"/>
</dbReference>
<dbReference type="EMBL" id="RXFM01000095">
    <property type="protein sequence ID" value="RST62861.1"/>
    <property type="molecule type" value="Genomic_DNA"/>
</dbReference>
<evidence type="ECO:0000259" key="9">
    <source>
        <dbReference type="PROSITE" id="PS50164"/>
    </source>
</evidence>